<dbReference type="OrthoDB" id="9795612at2"/>
<dbReference type="InterPro" id="IPR045584">
    <property type="entry name" value="Pilin-like"/>
</dbReference>
<proteinExistence type="predicted"/>
<name>A0A2D2DSI4_9BURK</name>
<feature type="transmembrane region" description="Helical" evidence="2">
    <location>
        <begin position="12"/>
        <end position="36"/>
    </location>
</feature>
<evidence type="ECO:0000256" key="1">
    <source>
        <dbReference type="ARBA" id="ARBA00022481"/>
    </source>
</evidence>
<dbReference type="GO" id="GO:0015627">
    <property type="term" value="C:type II protein secretion system complex"/>
    <property type="evidence" value="ECO:0007669"/>
    <property type="project" value="InterPro"/>
</dbReference>
<dbReference type="Pfam" id="PF07963">
    <property type="entry name" value="N_methyl"/>
    <property type="match status" value="1"/>
</dbReference>
<dbReference type="SUPFAM" id="SSF54523">
    <property type="entry name" value="Pili subunits"/>
    <property type="match status" value="1"/>
</dbReference>
<dbReference type="PRINTS" id="PR00813">
    <property type="entry name" value="BCTERIALGSPG"/>
</dbReference>
<dbReference type="GO" id="GO:0015628">
    <property type="term" value="P:protein secretion by the type II secretion system"/>
    <property type="evidence" value="ECO:0007669"/>
    <property type="project" value="InterPro"/>
</dbReference>
<evidence type="ECO:0000313" key="4">
    <source>
        <dbReference type="Proteomes" id="UP000229897"/>
    </source>
</evidence>
<accession>A0A2D2DSI4</accession>
<keyword evidence="2" id="KW-0472">Membrane</keyword>
<dbReference type="KEGG" id="mass:CR152_28130"/>
<dbReference type="AlphaFoldDB" id="A0A2D2DSI4"/>
<gene>
    <name evidence="3" type="ORF">CR152_28130</name>
</gene>
<keyword evidence="1" id="KW-0488">Methylation</keyword>
<dbReference type="Gene3D" id="3.30.700.10">
    <property type="entry name" value="Glycoprotein, Type 4 Pilin"/>
    <property type="match status" value="1"/>
</dbReference>
<dbReference type="InterPro" id="IPR012902">
    <property type="entry name" value="N_methyl_site"/>
</dbReference>
<dbReference type="RefSeq" id="WP_099880550.1">
    <property type="nucleotide sequence ID" value="NZ_CP024608.1"/>
</dbReference>
<dbReference type="PROSITE" id="PS00409">
    <property type="entry name" value="PROKAR_NTER_METHYL"/>
    <property type="match status" value="1"/>
</dbReference>
<keyword evidence="2" id="KW-1133">Transmembrane helix</keyword>
<keyword evidence="4" id="KW-1185">Reference proteome</keyword>
<reference evidence="3" key="1">
    <citation type="submission" date="2017-10" db="EMBL/GenBank/DDBJ databases">
        <title>Massilia psychrophilum sp. nov., a novel purple-pigmented bacterium isolated from Tianshan glacier, Xinjiang Municipality, China.</title>
        <authorList>
            <person name="Wang H."/>
        </authorList>
    </citation>
    <scope>NUCLEOTIDE SEQUENCE [LARGE SCALE GENOMIC DNA]</scope>
    <source>
        <strain evidence="3">B2</strain>
    </source>
</reference>
<keyword evidence="2" id="KW-0812">Transmembrane</keyword>
<evidence type="ECO:0000313" key="3">
    <source>
        <dbReference type="EMBL" id="ATQ77942.1"/>
    </source>
</evidence>
<dbReference type="NCBIfam" id="TIGR02532">
    <property type="entry name" value="IV_pilin_GFxxxE"/>
    <property type="match status" value="1"/>
</dbReference>
<dbReference type="EMBL" id="CP024608">
    <property type="protein sequence ID" value="ATQ77942.1"/>
    <property type="molecule type" value="Genomic_DNA"/>
</dbReference>
<organism evidence="3 4">
    <name type="scientific">Massilia violaceinigra</name>
    <dbReference type="NCBI Taxonomy" id="2045208"/>
    <lineage>
        <taxon>Bacteria</taxon>
        <taxon>Pseudomonadati</taxon>
        <taxon>Pseudomonadota</taxon>
        <taxon>Betaproteobacteria</taxon>
        <taxon>Burkholderiales</taxon>
        <taxon>Oxalobacteraceae</taxon>
        <taxon>Telluria group</taxon>
        <taxon>Massilia</taxon>
    </lineage>
</organism>
<evidence type="ECO:0000256" key="2">
    <source>
        <dbReference type="SAM" id="Phobius"/>
    </source>
</evidence>
<dbReference type="InterPro" id="IPR000983">
    <property type="entry name" value="Bac_GSPG_pilin"/>
</dbReference>
<dbReference type="Proteomes" id="UP000229897">
    <property type="component" value="Chromosome"/>
</dbReference>
<sequence length="127" mass="14012">MVLRTGAGKRGFTLIELLVVLAILALLLTIAAPRFFRSIDQSKETVLKENLHITRGVIDKFYGDNGRYPQTLGELVERKYLRTLPLDPLTESTSTWILVAPDSGAGVYNLYSGAPGSTRDGMPFSRL</sequence>
<protein>
    <submittedName>
        <fullName evidence="3">Type II secretion system protein G</fullName>
    </submittedName>
</protein>